<keyword evidence="5" id="KW-1185">Reference proteome</keyword>
<feature type="domain" description="Glycosyl transferase family 1" evidence="2">
    <location>
        <begin position="618"/>
        <end position="777"/>
    </location>
</feature>
<accession>A0A918W9Q1</accession>
<dbReference type="AlphaFoldDB" id="A0A918W9Q1"/>
<dbReference type="GO" id="GO:0009103">
    <property type="term" value="P:lipopolysaccharide biosynthetic process"/>
    <property type="evidence" value="ECO:0007669"/>
    <property type="project" value="TreeGrafter"/>
</dbReference>
<keyword evidence="1" id="KW-0808">Transferase</keyword>
<dbReference type="RefSeq" id="WP_189456972.1">
    <property type="nucleotide sequence ID" value="NZ_BMYD01000004.1"/>
</dbReference>
<protein>
    <submittedName>
        <fullName evidence="4">Mannosyltransferase A</fullName>
    </submittedName>
</protein>
<evidence type="ECO:0000259" key="3">
    <source>
        <dbReference type="Pfam" id="PF13439"/>
    </source>
</evidence>
<reference evidence="4" key="2">
    <citation type="submission" date="2020-09" db="EMBL/GenBank/DDBJ databases">
        <authorList>
            <person name="Sun Q."/>
            <person name="Kim S."/>
        </authorList>
    </citation>
    <scope>NUCLEOTIDE SEQUENCE</scope>
    <source>
        <strain evidence="4">KCTC 23077</strain>
    </source>
</reference>
<feature type="domain" description="Glycosyltransferase subfamily 4-like N-terminal" evidence="3">
    <location>
        <begin position="18"/>
        <end position="203"/>
    </location>
</feature>
<keyword evidence="4" id="KW-0328">Glycosyltransferase</keyword>
<feature type="domain" description="Glycosyl transferase family 1" evidence="2">
    <location>
        <begin position="1064"/>
        <end position="1198"/>
    </location>
</feature>
<dbReference type="Pfam" id="PF00534">
    <property type="entry name" value="Glycos_transf_1"/>
    <property type="match status" value="3"/>
</dbReference>
<sequence>MRIAIDLQACQTESRLRGIGRYARGFVRAVVARPGDAEFLLGLDATYPDAAVDLREEFSSLVPPAAFRPYFYPGPEMPVGAPGDGLRPAAETLIRRAYAEIGADVVHVSSLFEGFIEHAGGLGRLAHLPGTVSSLLMHDLIPLVMPQWYLQDEVFRTWYLARISQATRFDLLLCNSNATRRDVIDRLHIPSSRVVTVHAGVDEALLSLTGDSALPEPLRQRFGIVGRYVLYTGNGDPRKNLRGAVEAFAALPEALREQTQLVLNQVGDPSVIRDLVRAAGLAPDRVVVTGHVQDQELVALLRGCEVFFFPSLYEGFGLPVLEAMACGVPAICGDNSSLPEVVGRVDALFDASSVESAAAKLAQTLSDTGFRSSLARHGVERAREFTWDRSARLATEAWANAAERRRERISVAIAEAPRLKVALVTPLPPERTGIADYVMELLPALRARMDIDLYTTAPLEALKGEPELHFARPWTELAARANQYDQVIYQVGNSPFHSHMLELLEHVPGVVVLHDFFLSSLLAYLDRIEGWKGLFAAELERSHGRTACQNLNEEAGWLEAVRRWPASRRIFDHADAVIVHSAHAAGLVRSFYPAVAAAPVLHVPMPQAARVVDDARRQAARRSLAIDDGVCLVVSFGFLADTKLNLEVLDAFAEPTLRERNIRLVFVGEPDGGAYGQACRDRIEQHPLRDRIRITGFASSEEYETYLRAADIAVQLRGKSRGETSKSVLDCMSHGVAVIVNDYASFAELPDTAVVKLPAVPTPIDIASRILSLVDTPVERGAQGSAGYGYVARFHAPEVAAAYYESATRRSIEQRREANGERVADALAAAIAEASDAAQAASAVEHALHVAATYRAPMLFVDISDVVQQDHGTGIHRVVRNLTRQLVLHEGPGLRCLPVALDTEARLAPAEDYAQSRLRLPASHCSAAFQPAAGDVLFLLDSSWSAPERFLPSIDAMRNAGGRCVAMVYDLIPLRYPGYCAEFMPAVFEAWLRFVALHCDGLICISRAVADDVAHWIRTEGVAHRPRLRIGHVPLGCDIVEFGGGAAAIASAVEDAMGARGQAVLMVGTLEPRKRHDLVLDAFDRLWQEGDPRTLVIIGKRGWNVDALVRRIHAHPRFGTQLFWLQGLSDADITYAYRTAERVVQASDAEGFGLPLIEAAALGAPVLASDLPVFREVAAAETDFFTPGSADDLLRALRLPPQSPGQPTLTSWAESAVATRERLWAGPWDHELP</sequence>
<proteinExistence type="predicted"/>
<evidence type="ECO:0000313" key="5">
    <source>
        <dbReference type="Proteomes" id="UP000646426"/>
    </source>
</evidence>
<evidence type="ECO:0000259" key="2">
    <source>
        <dbReference type="Pfam" id="PF00534"/>
    </source>
</evidence>
<dbReference type="Gene3D" id="3.40.50.2000">
    <property type="entry name" value="Glycogen Phosphorylase B"/>
    <property type="match status" value="4"/>
</dbReference>
<dbReference type="SUPFAM" id="SSF53756">
    <property type="entry name" value="UDP-Glycosyltransferase/glycogen phosphorylase"/>
    <property type="match status" value="3"/>
</dbReference>
<dbReference type="InterPro" id="IPR001296">
    <property type="entry name" value="Glyco_trans_1"/>
</dbReference>
<organism evidence="4 5">
    <name type="scientific">Cognatilysobacter bugurensis</name>
    <dbReference type="NCBI Taxonomy" id="543356"/>
    <lineage>
        <taxon>Bacteria</taxon>
        <taxon>Pseudomonadati</taxon>
        <taxon>Pseudomonadota</taxon>
        <taxon>Gammaproteobacteria</taxon>
        <taxon>Lysobacterales</taxon>
        <taxon>Lysobacteraceae</taxon>
        <taxon>Cognatilysobacter</taxon>
    </lineage>
</organism>
<dbReference type="Pfam" id="PF13439">
    <property type="entry name" value="Glyco_transf_4"/>
    <property type="match status" value="1"/>
</dbReference>
<dbReference type="PANTHER" id="PTHR46401">
    <property type="entry name" value="GLYCOSYLTRANSFERASE WBBK-RELATED"/>
    <property type="match status" value="1"/>
</dbReference>
<comment type="caution">
    <text evidence="4">The sequence shown here is derived from an EMBL/GenBank/DDBJ whole genome shotgun (WGS) entry which is preliminary data.</text>
</comment>
<dbReference type="Proteomes" id="UP000646426">
    <property type="component" value="Unassembled WGS sequence"/>
</dbReference>
<dbReference type="GO" id="GO:0016757">
    <property type="term" value="F:glycosyltransferase activity"/>
    <property type="evidence" value="ECO:0007669"/>
    <property type="project" value="UniProtKB-KW"/>
</dbReference>
<dbReference type="PANTHER" id="PTHR46401:SF2">
    <property type="entry name" value="GLYCOSYLTRANSFERASE WBBK-RELATED"/>
    <property type="match status" value="1"/>
</dbReference>
<dbReference type="CDD" id="cd03801">
    <property type="entry name" value="GT4_PimA-like"/>
    <property type="match status" value="1"/>
</dbReference>
<dbReference type="EMBL" id="BMYD01000004">
    <property type="protein sequence ID" value="GHA85663.1"/>
    <property type="molecule type" value="Genomic_DNA"/>
</dbReference>
<feature type="domain" description="Glycosyl transferase family 1" evidence="2">
    <location>
        <begin position="227"/>
        <end position="376"/>
    </location>
</feature>
<dbReference type="InterPro" id="IPR028098">
    <property type="entry name" value="Glyco_trans_4-like_N"/>
</dbReference>
<gene>
    <name evidence="4" type="ORF">GCM10007067_24640</name>
</gene>
<evidence type="ECO:0000313" key="4">
    <source>
        <dbReference type="EMBL" id="GHA85663.1"/>
    </source>
</evidence>
<dbReference type="CDD" id="cd03809">
    <property type="entry name" value="GT4_MtfB-like"/>
    <property type="match status" value="2"/>
</dbReference>
<name>A0A918W9Q1_9GAMM</name>
<reference evidence="4" key="1">
    <citation type="journal article" date="2014" name="Int. J. Syst. Evol. Microbiol.">
        <title>Complete genome sequence of Corynebacterium casei LMG S-19264T (=DSM 44701T), isolated from a smear-ripened cheese.</title>
        <authorList>
            <consortium name="US DOE Joint Genome Institute (JGI-PGF)"/>
            <person name="Walter F."/>
            <person name="Albersmeier A."/>
            <person name="Kalinowski J."/>
            <person name="Ruckert C."/>
        </authorList>
    </citation>
    <scope>NUCLEOTIDE SEQUENCE</scope>
    <source>
        <strain evidence="4">KCTC 23077</strain>
    </source>
</reference>
<evidence type="ECO:0000256" key="1">
    <source>
        <dbReference type="ARBA" id="ARBA00022679"/>
    </source>
</evidence>